<dbReference type="GO" id="GO:0005524">
    <property type="term" value="F:ATP binding"/>
    <property type="evidence" value="ECO:0007669"/>
    <property type="project" value="UniProtKB-UniRule"/>
</dbReference>
<evidence type="ECO:0000256" key="1">
    <source>
        <dbReference type="ARBA" id="ARBA00022741"/>
    </source>
</evidence>
<accession>A0A6L9ENK4</accession>
<keyword evidence="2 9" id="KW-0378">Hydrolase</keyword>
<dbReference type="InterPro" id="IPR014017">
    <property type="entry name" value="DNA_helicase_UvrD-like_C"/>
</dbReference>
<evidence type="ECO:0000313" key="12">
    <source>
        <dbReference type="Proteomes" id="UP000474042"/>
    </source>
</evidence>
<evidence type="ECO:0000256" key="6">
    <source>
        <dbReference type="ARBA" id="ARBA00034617"/>
    </source>
</evidence>
<dbReference type="PANTHER" id="PTHR11070">
    <property type="entry name" value="UVRD / RECB / PCRA DNA HELICASE FAMILY MEMBER"/>
    <property type="match status" value="1"/>
</dbReference>
<evidence type="ECO:0000256" key="9">
    <source>
        <dbReference type="PROSITE-ProRule" id="PRU00560"/>
    </source>
</evidence>
<dbReference type="InterPro" id="IPR000212">
    <property type="entry name" value="DNA_helicase_UvrD/REP"/>
</dbReference>
<dbReference type="Gene3D" id="3.40.50.300">
    <property type="entry name" value="P-loop containing nucleotide triphosphate hydrolases"/>
    <property type="match status" value="3"/>
</dbReference>
<dbReference type="PANTHER" id="PTHR11070:SF3">
    <property type="entry name" value="DNA 3'-5' HELICASE"/>
    <property type="match status" value="1"/>
</dbReference>
<dbReference type="InterPro" id="IPR014016">
    <property type="entry name" value="UvrD-like_ATP-bd"/>
</dbReference>
<dbReference type="GO" id="GO:0005829">
    <property type="term" value="C:cytosol"/>
    <property type="evidence" value="ECO:0007669"/>
    <property type="project" value="TreeGrafter"/>
</dbReference>
<dbReference type="GO" id="GO:0043138">
    <property type="term" value="F:3'-5' DNA helicase activity"/>
    <property type="evidence" value="ECO:0007669"/>
    <property type="project" value="UniProtKB-EC"/>
</dbReference>
<keyword evidence="4 9" id="KW-0067">ATP-binding</keyword>
<dbReference type="GO" id="GO:0003677">
    <property type="term" value="F:DNA binding"/>
    <property type="evidence" value="ECO:0007669"/>
    <property type="project" value="InterPro"/>
</dbReference>
<dbReference type="InterPro" id="IPR027417">
    <property type="entry name" value="P-loop_NTPase"/>
</dbReference>
<dbReference type="SUPFAM" id="SSF52540">
    <property type="entry name" value="P-loop containing nucleoside triphosphate hydrolases"/>
    <property type="match status" value="1"/>
</dbReference>
<evidence type="ECO:0000259" key="10">
    <source>
        <dbReference type="PROSITE" id="PS51198"/>
    </source>
</evidence>
<dbReference type="Gene3D" id="1.10.3170.10">
    <property type="entry name" value="Recbcd, chain B, domain 2"/>
    <property type="match status" value="1"/>
</dbReference>
<gene>
    <name evidence="11" type="ORF">GND98_009275</name>
</gene>
<evidence type="ECO:0000256" key="5">
    <source>
        <dbReference type="ARBA" id="ARBA00023235"/>
    </source>
</evidence>
<evidence type="ECO:0000256" key="4">
    <source>
        <dbReference type="ARBA" id="ARBA00022840"/>
    </source>
</evidence>
<sequence length="680" mass="80865">MNTNDLSISPKNKKREEEIFEKICECIKRKKSMVFDAGAGSGKTYCLIQSLKYIIGVYGKILKEHNQKVLCITYTNVAADEIKARLGNSSVIEVSTIHDCVWRIIKPHQNKLIEIHQEKIQDQIKKLENDLLIETWAKRYRDLTKEEQEQFCNMMNDKKQLYYRHKSDKSVEFKEALLEITEAFPEIISNLTNFKKIVESIFKIQKYQETIEGILRRDNKFIKIDYDTRYNNDKLERMKISHNTLLEYTNKIIKQNALLKQIVCDSYPFILVDEYQDTDYKVVQTLNSLDEYSQQIKHDIFVGYFGDVKQNIYGTGVGSEFFNYHKNLERVEKSFNRRSAKEIIDVANKIRNDNLEQETIYDNFPIGSISFYNMNIDRIDFINAHINKWKITEKNKLHCFELTNEFVAKQSGFSNIYDFFKNSTWYKRGKNYEFLRDHILSLDTKKLGEIQNLLFRIMDFRYKINHDETMVQDVVGKRDINITKLRDLITKLRNIKGDTLKAYIESIFNEYNKGDEVYDQCLHYVLDNENRSYIQIENYILNKLFLFNELEEQTDEYINESKDKVTKFLDMDIKEFDMWYEYILDKSTNSVIYHTYHGTKGLEFENVIIFMSAKFGKDNEYFSRLLKSLSSKDETEKEARNLLYVAVTRAALNLSIVYFDDVFEFKEQIENVFGKIKHEL</sequence>
<dbReference type="Proteomes" id="UP000474042">
    <property type="component" value="Unassembled WGS sequence"/>
</dbReference>
<evidence type="ECO:0000256" key="7">
    <source>
        <dbReference type="ARBA" id="ARBA00034808"/>
    </source>
</evidence>
<dbReference type="Pfam" id="PF00580">
    <property type="entry name" value="UvrD-helicase"/>
    <property type="match status" value="1"/>
</dbReference>
<comment type="catalytic activity">
    <reaction evidence="8">
        <text>ATP + H2O = ADP + phosphate + H(+)</text>
        <dbReference type="Rhea" id="RHEA:13065"/>
        <dbReference type="ChEBI" id="CHEBI:15377"/>
        <dbReference type="ChEBI" id="CHEBI:15378"/>
        <dbReference type="ChEBI" id="CHEBI:30616"/>
        <dbReference type="ChEBI" id="CHEBI:43474"/>
        <dbReference type="ChEBI" id="CHEBI:456216"/>
        <dbReference type="EC" id="5.6.2.4"/>
    </reaction>
</comment>
<dbReference type="PROSITE" id="PS51198">
    <property type="entry name" value="UVRD_HELICASE_ATP_BIND"/>
    <property type="match status" value="1"/>
</dbReference>
<evidence type="ECO:0000256" key="3">
    <source>
        <dbReference type="ARBA" id="ARBA00022806"/>
    </source>
</evidence>
<keyword evidence="3 9" id="KW-0347">Helicase</keyword>
<organism evidence="11 12">
    <name type="scientific">Clostridium butyricum</name>
    <dbReference type="NCBI Taxonomy" id="1492"/>
    <lineage>
        <taxon>Bacteria</taxon>
        <taxon>Bacillati</taxon>
        <taxon>Bacillota</taxon>
        <taxon>Clostridia</taxon>
        <taxon>Eubacteriales</taxon>
        <taxon>Clostridiaceae</taxon>
        <taxon>Clostridium</taxon>
    </lineage>
</organism>
<comment type="caution">
    <text evidence="11">The sequence shown here is derived from an EMBL/GenBank/DDBJ whole genome shotgun (WGS) entry which is preliminary data.</text>
</comment>
<dbReference type="EMBL" id="WOFV02000024">
    <property type="protein sequence ID" value="NAS18058.1"/>
    <property type="molecule type" value="Genomic_DNA"/>
</dbReference>
<dbReference type="GO" id="GO:0000725">
    <property type="term" value="P:recombinational repair"/>
    <property type="evidence" value="ECO:0007669"/>
    <property type="project" value="TreeGrafter"/>
</dbReference>
<reference evidence="11 12" key="1">
    <citation type="submission" date="2020-01" db="EMBL/GenBank/DDBJ databases">
        <title>Genome sequence of a 1,3-propanediol producer, Clostridium butyricum S3.</title>
        <authorList>
            <person name="Zhou J."/>
        </authorList>
    </citation>
    <scope>NUCLEOTIDE SEQUENCE [LARGE SCALE GENOMIC DNA]</scope>
    <source>
        <strain evidence="11 12">S3</strain>
    </source>
</reference>
<evidence type="ECO:0000313" key="11">
    <source>
        <dbReference type="EMBL" id="NAS18058.1"/>
    </source>
</evidence>
<dbReference type="EC" id="5.6.2.4" evidence="7"/>
<evidence type="ECO:0000256" key="2">
    <source>
        <dbReference type="ARBA" id="ARBA00022801"/>
    </source>
</evidence>
<feature type="binding site" evidence="9">
    <location>
        <begin position="37"/>
        <end position="44"/>
    </location>
    <ligand>
        <name>ATP</name>
        <dbReference type="ChEBI" id="CHEBI:30616"/>
    </ligand>
</feature>
<protein>
    <recommendedName>
        <fullName evidence="7">DNA 3'-5' helicase</fullName>
        <ecNumber evidence="7">5.6.2.4</ecNumber>
    </recommendedName>
</protein>
<dbReference type="Pfam" id="PF13361">
    <property type="entry name" value="UvrD_C"/>
    <property type="match status" value="1"/>
</dbReference>
<keyword evidence="1 9" id="KW-0547">Nucleotide-binding</keyword>
<dbReference type="AlphaFoldDB" id="A0A6L9ENK4"/>
<dbReference type="GO" id="GO:0016787">
    <property type="term" value="F:hydrolase activity"/>
    <property type="evidence" value="ECO:0007669"/>
    <property type="project" value="UniProtKB-UniRule"/>
</dbReference>
<evidence type="ECO:0000256" key="8">
    <source>
        <dbReference type="ARBA" id="ARBA00048988"/>
    </source>
</evidence>
<comment type="catalytic activity">
    <reaction evidence="6">
        <text>Couples ATP hydrolysis with the unwinding of duplex DNA by translocating in the 3'-5' direction.</text>
        <dbReference type="EC" id="5.6.2.4"/>
    </reaction>
</comment>
<feature type="domain" description="UvrD-like helicase ATP-binding" evidence="10">
    <location>
        <begin position="16"/>
        <end position="353"/>
    </location>
</feature>
<proteinExistence type="predicted"/>
<keyword evidence="5" id="KW-0413">Isomerase</keyword>
<name>A0A6L9ENK4_CLOBU</name>